<feature type="transmembrane region" description="Helical" evidence="1">
    <location>
        <begin position="311"/>
        <end position="331"/>
    </location>
</feature>
<evidence type="ECO:0000259" key="3">
    <source>
        <dbReference type="Pfam" id="PF11797"/>
    </source>
</evidence>
<comment type="caution">
    <text evidence="4">The sequence shown here is derived from an EMBL/GenBank/DDBJ whole genome shotgun (WGS) entry which is preliminary data.</text>
</comment>
<name>A0A179EV12_ENTTH</name>
<evidence type="ECO:0000313" key="5">
    <source>
        <dbReference type="Proteomes" id="UP000078516"/>
    </source>
</evidence>
<evidence type="ECO:0000259" key="2">
    <source>
        <dbReference type="Pfam" id="PF06030"/>
    </source>
</evidence>
<reference evidence="4 5" key="1">
    <citation type="submission" date="2016-04" db="EMBL/GenBank/DDBJ databases">
        <title>Draft genome of an Enterococcus thailandicus strain isolated from bovine feces.</title>
        <authorList>
            <person name="Beukers A.G."/>
            <person name="Zaheer R."/>
            <person name="Goji N."/>
            <person name="Cook S.R."/>
            <person name="Amoako K."/>
            <person name="Chaves A.V."/>
            <person name="Ward M.P."/>
            <person name="Mcallister T.A."/>
        </authorList>
    </citation>
    <scope>NUCLEOTIDE SEQUENCE [LARGE SCALE GENOMIC DNA]</scope>
    <source>
        <strain evidence="4 5">F0711D 46</strain>
    </source>
</reference>
<dbReference type="InterPro" id="IPR021759">
    <property type="entry name" value="WxLIP_HBD"/>
</dbReference>
<evidence type="ECO:0000256" key="1">
    <source>
        <dbReference type="SAM" id="Phobius"/>
    </source>
</evidence>
<dbReference type="InterPro" id="IPR010317">
    <property type="entry name" value="WxLIP_PGBD"/>
</dbReference>
<protein>
    <submittedName>
        <fullName evidence="4">Uncharacterized protein</fullName>
    </submittedName>
</protein>
<gene>
    <name evidence="4" type="ORF">A6E74_01050</name>
</gene>
<keyword evidence="1" id="KW-1133">Transmembrane helix</keyword>
<keyword evidence="1" id="KW-0812">Transmembrane</keyword>
<keyword evidence="1" id="KW-0472">Membrane</keyword>
<evidence type="ECO:0000313" key="4">
    <source>
        <dbReference type="EMBL" id="OAQ56992.1"/>
    </source>
</evidence>
<feature type="domain" description="WxL Interacting Protein peptidoglycan binding" evidence="2">
    <location>
        <begin position="40"/>
        <end position="156"/>
    </location>
</feature>
<dbReference type="Pfam" id="PF11797">
    <property type="entry name" value="WxLIP_HBD"/>
    <property type="match status" value="1"/>
</dbReference>
<sequence>MKRGGIIVKWLIGILGIVGLSLGFIVPVQGESLQSFDAQIQPDQEIPSQNDAYFDLQLAPEQEVQLKVTVTNLKESPVTIIPSFNRARTNQLGVVEYSGKNQDTTQALPADIEKVVQLSQKEFTLKENEQKILELTVTMPNKPFEGVLAGGIYLQEKPREKAQGNIQNVFSREIAVLLQNEREKIEPVLEMKEASPTQVNGRNAVKVGLQNTKATYLSTADIQYELFNGNEETPQLSGNQAIGFAPNSGMAYLIFLEGQKFEEGTYRLKITVSKENFHWSDETLFKVSKKTSDSYNRKDASIEEPEKPFPWLIWLGIGTIVGLVLVIVWLLNKLRKNNQNE</sequence>
<proteinExistence type="predicted"/>
<keyword evidence="5" id="KW-1185">Reference proteome</keyword>
<accession>A0A179EV12</accession>
<dbReference type="Pfam" id="PF06030">
    <property type="entry name" value="WxLIP_PGBD"/>
    <property type="match status" value="1"/>
</dbReference>
<dbReference type="Proteomes" id="UP000078516">
    <property type="component" value="Unassembled WGS sequence"/>
</dbReference>
<feature type="domain" description="WxL Interacting Protein host binding" evidence="3">
    <location>
        <begin position="163"/>
        <end position="297"/>
    </location>
</feature>
<dbReference type="AlphaFoldDB" id="A0A179EV12"/>
<dbReference type="EMBL" id="LWMN01000001">
    <property type="protein sequence ID" value="OAQ56992.1"/>
    <property type="molecule type" value="Genomic_DNA"/>
</dbReference>
<organism evidence="4 5">
    <name type="scientific">Enterococcus thailandicus</name>
    <dbReference type="NCBI Taxonomy" id="417368"/>
    <lineage>
        <taxon>Bacteria</taxon>
        <taxon>Bacillati</taxon>
        <taxon>Bacillota</taxon>
        <taxon>Bacilli</taxon>
        <taxon>Lactobacillales</taxon>
        <taxon>Enterococcaceae</taxon>
        <taxon>Enterococcus</taxon>
    </lineage>
</organism>